<dbReference type="RefSeq" id="WP_185679113.1">
    <property type="nucleotide sequence ID" value="NZ_JACLAX010000007.1"/>
</dbReference>
<sequence>MRSSHRDNPFDTNKATAFSDDQIEALWVDLANVQGGLVEILKPTSHTPMLLLGGKGSGKTHLMRYCSAPVQAARHSANMARAAQVDGYLGIYVHADALNTDKFARDDGAEERWNLIFAHYFELWLATALLTVLRDYLSACDDAFDEKAFAAEVCGLFDREPELRPDGLEQLLVTITSTRKEIDFEVNNSRLRGKYPDVVITFSTGALVFGIPPLISKYAAGLRDTLFVYLIDEVENFTTEQQRFLNSLIRYVRGNATIKVGARLYGIKTFDTLGSGEPIRRDAEYERVVLDEILRDHPDQYEQLVRQLVVKRIASAGYGSVAPDALDEHFEQLDPSEYWRSIDARLPQLKGREPAYLKSIASDLKASVGADDVTTTEVVRRLALPERRYLEKAAAFFFRKNWPATAVEALELATRAGTQARALAEGNREGGADLAKIISYFDSDILAQLHRDHQQRVPYAGFKTIIGLSQGITRNLLVDLKHIFRRSRFAGEEPFAGGVISIQSQSDGVRDGASWFWEDAQPPSGALKVRDSIESVAILFRTVRYSDSPSECDLCAFSVQLDTLTDDSRRTLQVAENWSYLIRIKEGRRNKNNDQVDALYQLGPMLAPRWEVSEHRRGSMELSTELANAMFDPARRSGLAALMKKRVSRLFTPTPETTDRLI</sequence>
<dbReference type="EMBL" id="JACLAX010000007">
    <property type="protein sequence ID" value="MBC2669233.1"/>
    <property type="molecule type" value="Genomic_DNA"/>
</dbReference>
<evidence type="ECO:0000313" key="2">
    <source>
        <dbReference type="Proteomes" id="UP000551327"/>
    </source>
</evidence>
<dbReference type="AlphaFoldDB" id="A0A7X1FY91"/>
<dbReference type="Proteomes" id="UP000551327">
    <property type="component" value="Unassembled WGS sequence"/>
</dbReference>
<comment type="caution">
    <text evidence="1">The sequence shown here is derived from an EMBL/GenBank/DDBJ whole genome shotgun (WGS) entry which is preliminary data.</text>
</comment>
<dbReference type="Gene3D" id="3.40.50.300">
    <property type="entry name" value="P-loop containing nucleotide triphosphate hydrolases"/>
    <property type="match status" value="1"/>
</dbReference>
<dbReference type="InterPro" id="IPR027417">
    <property type="entry name" value="P-loop_NTPase"/>
</dbReference>
<dbReference type="InterPro" id="IPR056955">
    <property type="entry name" value="ORC-CDC6-like"/>
</dbReference>
<protein>
    <submittedName>
        <fullName evidence="1">Uncharacterized protein</fullName>
    </submittedName>
</protein>
<proteinExistence type="predicted"/>
<keyword evidence="2" id="KW-1185">Reference proteome</keyword>
<organism evidence="1 2">
    <name type="scientific">Novosphingobium piscinae</name>
    <dbReference type="NCBI Taxonomy" id="1507448"/>
    <lineage>
        <taxon>Bacteria</taxon>
        <taxon>Pseudomonadati</taxon>
        <taxon>Pseudomonadota</taxon>
        <taxon>Alphaproteobacteria</taxon>
        <taxon>Sphingomonadales</taxon>
        <taxon>Sphingomonadaceae</taxon>
        <taxon>Novosphingobium</taxon>
    </lineage>
</organism>
<dbReference type="SUPFAM" id="SSF52540">
    <property type="entry name" value="P-loop containing nucleoside triphosphate hydrolases"/>
    <property type="match status" value="1"/>
</dbReference>
<name>A0A7X1FY91_9SPHN</name>
<gene>
    <name evidence="1" type="ORF">H7F53_08765</name>
</gene>
<accession>A0A7X1FY91</accession>
<evidence type="ECO:0000313" key="1">
    <source>
        <dbReference type="EMBL" id="MBC2669233.1"/>
    </source>
</evidence>
<dbReference type="Pfam" id="PF24389">
    <property type="entry name" value="ORC-CDC6-like"/>
    <property type="match status" value="1"/>
</dbReference>
<reference evidence="1 2" key="1">
    <citation type="submission" date="2020-08" db="EMBL/GenBank/DDBJ databases">
        <title>The genome sequence of type strain Novosphingobium piscinae KCTC 42194.</title>
        <authorList>
            <person name="Liu Y."/>
        </authorList>
    </citation>
    <scope>NUCLEOTIDE SEQUENCE [LARGE SCALE GENOMIC DNA]</scope>
    <source>
        <strain evidence="1 2">KCTC 42194</strain>
    </source>
</reference>